<evidence type="ECO:0000256" key="1">
    <source>
        <dbReference type="ARBA" id="ARBA00004651"/>
    </source>
</evidence>
<feature type="transmembrane region" description="Helical" evidence="6">
    <location>
        <begin position="254"/>
        <end position="274"/>
    </location>
</feature>
<dbReference type="AlphaFoldDB" id="A0A917YVB8"/>
<evidence type="ECO:0000256" key="2">
    <source>
        <dbReference type="ARBA" id="ARBA00022475"/>
    </source>
</evidence>
<keyword evidence="4 6" id="KW-1133">Transmembrane helix</keyword>
<dbReference type="GO" id="GO:0140359">
    <property type="term" value="F:ABC-type transporter activity"/>
    <property type="evidence" value="ECO:0007669"/>
    <property type="project" value="InterPro"/>
</dbReference>
<proteinExistence type="predicted"/>
<dbReference type="Pfam" id="PF12698">
    <property type="entry name" value="ABC2_membrane_3"/>
    <property type="match status" value="1"/>
</dbReference>
<gene>
    <name evidence="8" type="primary">yfiM</name>
    <name evidence="8" type="ORF">GCM10012289_24670</name>
</gene>
<protein>
    <submittedName>
        <fullName evidence="8">Transport permease YfiM</fullName>
    </submittedName>
</protein>
<keyword evidence="2" id="KW-1003">Cell membrane</keyword>
<dbReference type="Proteomes" id="UP000646523">
    <property type="component" value="Unassembled WGS sequence"/>
</dbReference>
<feature type="transmembrane region" description="Helical" evidence="6">
    <location>
        <begin position="21"/>
        <end position="39"/>
    </location>
</feature>
<feature type="domain" description="ABC-2 type transporter transmembrane" evidence="7">
    <location>
        <begin position="21"/>
        <end position="386"/>
    </location>
</feature>
<organism evidence="8 9">
    <name type="scientific">Nonomuraea cavernae</name>
    <dbReference type="NCBI Taxonomy" id="2045107"/>
    <lineage>
        <taxon>Bacteria</taxon>
        <taxon>Bacillati</taxon>
        <taxon>Actinomycetota</taxon>
        <taxon>Actinomycetes</taxon>
        <taxon>Streptosporangiales</taxon>
        <taxon>Streptosporangiaceae</taxon>
        <taxon>Nonomuraea</taxon>
    </lineage>
</organism>
<evidence type="ECO:0000256" key="4">
    <source>
        <dbReference type="ARBA" id="ARBA00022989"/>
    </source>
</evidence>
<dbReference type="RefSeq" id="WP_189124174.1">
    <property type="nucleotide sequence ID" value="NZ_BMNH01000005.1"/>
</dbReference>
<reference evidence="8" key="1">
    <citation type="journal article" date="2014" name="Int. J. Syst. Evol. Microbiol.">
        <title>Complete genome sequence of Corynebacterium casei LMG S-19264T (=DSM 44701T), isolated from a smear-ripened cheese.</title>
        <authorList>
            <consortium name="US DOE Joint Genome Institute (JGI-PGF)"/>
            <person name="Walter F."/>
            <person name="Albersmeier A."/>
            <person name="Kalinowski J."/>
            <person name="Ruckert C."/>
        </authorList>
    </citation>
    <scope>NUCLEOTIDE SEQUENCE</scope>
    <source>
        <strain evidence="8">CGMCC 4.7368</strain>
    </source>
</reference>
<evidence type="ECO:0000313" key="9">
    <source>
        <dbReference type="Proteomes" id="UP000646523"/>
    </source>
</evidence>
<feature type="transmembrane region" description="Helical" evidence="6">
    <location>
        <begin position="280"/>
        <end position="302"/>
    </location>
</feature>
<dbReference type="PANTHER" id="PTHR30294:SF38">
    <property type="entry name" value="TRANSPORT PERMEASE PROTEIN"/>
    <property type="match status" value="1"/>
</dbReference>
<feature type="transmembrane region" description="Helical" evidence="6">
    <location>
        <begin position="309"/>
        <end position="329"/>
    </location>
</feature>
<reference evidence="8" key="2">
    <citation type="submission" date="2020-09" db="EMBL/GenBank/DDBJ databases">
        <authorList>
            <person name="Sun Q."/>
            <person name="Zhou Y."/>
        </authorList>
    </citation>
    <scope>NUCLEOTIDE SEQUENCE</scope>
    <source>
        <strain evidence="8">CGMCC 4.7368</strain>
    </source>
</reference>
<dbReference type="InterPro" id="IPR051449">
    <property type="entry name" value="ABC-2_transporter_component"/>
</dbReference>
<feature type="transmembrane region" description="Helical" evidence="6">
    <location>
        <begin position="367"/>
        <end position="389"/>
    </location>
</feature>
<evidence type="ECO:0000313" key="8">
    <source>
        <dbReference type="EMBL" id="GGO67681.1"/>
    </source>
</evidence>
<comment type="caution">
    <text evidence="8">The sequence shown here is derived from an EMBL/GenBank/DDBJ whole genome shotgun (WGS) entry which is preliminary data.</text>
</comment>
<evidence type="ECO:0000259" key="7">
    <source>
        <dbReference type="Pfam" id="PF12698"/>
    </source>
</evidence>
<accession>A0A917YVB8</accession>
<dbReference type="GO" id="GO:0005886">
    <property type="term" value="C:plasma membrane"/>
    <property type="evidence" value="ECO:0007669"/>
    <property type="project" value="UniProtKB-SubCell"/>
</dbReference>
<dbReference type="PANTHER" id="PTHR30294">
    <property type="entry name" value="MEMBRANE COMPONENT OF ABC TRANSPORTER YHHJ-RELATED"/>
    <property type="match status" value="1"/>
</dbReference>
<dbReference type="EMBL" id="BMNH01000005">
    <property type="protein sequence ID" value="GGO67681.1"/>
    <property type="molecule type" value="Genomic_DNA"/>
</dbReference>
<sequence>MKPLAIALLNVRRLFRDRSNIFFVIITPFVMIFLMGLLFGGGRQLHVGVAGGTTPLADRLATSLGSPSIQVARFGSEERLLADVERGRLHGGLVIPAGYEATLRAGGRAEVRYVSRPGDPAAADLGSRVRWAVSREAAVLKAAQFGAAEGGTAGRADAGADAGAASAFDESLRLASGNAGVDVKVVTVGRSEIPPGFGQFAFSAPPLLLLYTFLTALTASIGLVQTRRLGISRRMYASPTPARTIVAGEAAGRLAIALLQSLLIMLGSAVLFGVDWGDPLGAAAMVILFALVGGGAATLLGALVGNEGVAISVSVILGLGLGALGGTMVPLDSFEGTLRTIAHLTPHAWGYDGFAELVRHDADLPGISSQLGVLAGYAAVLFALGSWCLRRALVR</sequence>
<evidence type="ECO:0000256" key="6">
    <source>
        <dbReference type="SAM" id="Phobius"/>
    </source>
</evidence>
<keyword evidence="9" id="KW-1185">Reference proteome</keyword>
<evidence type="ECO:0000256" key="3">
    <source>
        <dbReference type="ARBA" id="ARBA00022692"/>
    </source>
</evidence>
<keyword evidence="5 6" id="KW-0472">Membrane</keyword>
<feature type="transmembrane region" description="Helical" evidence="6">
    <location>
        <begin position="200"/>
        <end position="224"/>
    </location>
</feature>
<evidence type="ECO:0000256" key="5">
    <source>
        <dbReference type="ARBA" id="ARBA00023136"/>
    </source>
</evidence>
<name>A0A917YVB8_9ACTN</name>
<keyword evidence="3 6" id="KW-0812">Transmembrane</keyword>
<comment type="subcellular location">
    <subcellularLocation>
        <location evidence="1">Cell membrane</location>
        <topology evidence="1">Multi-pass membrane protein</topology>
    </subcellularLocation>
</comment>
<dbReference type="InterPro" id="IPR013525">
    <property type="entry name" value="ABC2_TM"/>
</dbReference>